<dbReference type="PANTHER" id="PTHR47396:SF1">
    <property type="entry name" value="ATP-DEPENDENT HELICASE IRC3-RELATED"/>
    <property type="match status" value="1"/>
</dbReference>
<evidence type="ECO:0000259" key="1">
    <source>
        <dbReference type="PROSITE" id="PS51192"/>
    </source>
</evidence>
<dbReference type="InterPro" id="IPR006935">
    <property type="entry name" value="Helicase/UvrB_N"/>
</dbReference>
<dbReference type="InterPro" id="IPR014001">
    <property type="entry name" value="Helicase_ATP-bd"/>
</dbReference>
<dbReference type="PROSITE" id="PS51192">
    <property type="entry name" value="HELICASE_ATP_BIND_1"/>
    <property type="match status" value="1"/>
</dbReference>
<dbReference type="GO" id="GO:0005829">
    <property type="term" value="C:cytosol"/>
    <property type="evidence" value="ECO:0007669"/>
    <property type="project" value="TreeGrafter"/>
</dbReference>
<organism evidence="2 3">
    <name type="scientific">Enterococcus durans</name>
    <dbReference type="NCBI Taxonomy" id="53345"/>
    <lineage>
        <taxon>Bacteria</taxon>
        <taxon>Bacillati</taxon>
        <taxon>Bacillota</taxon>
        <taxon>Bacilli</taxon>
        <taxon>Lactobacillales</taxon>
        <taxon>Enterococcaceae</taxon>
        <taxon>Enterococcus</taxon>
    </lineage>
</organism>
<feature type="domain" description="Helicase ATP-binding" evidence="1">
    <location>
        <begin position="18"/>
        <end position="153"/>
    </location>
</feature>
<evidence type="ECO:0000313" key="3">
    <source>
        <dbReference type="Proteomes" id="UP000254070"/>
    </source>
</evidence>
<sequence>MIYTIIKKNWFFEQGRRLSKVLTVHVLLVLAVEGSGKSIMVAEIAKRTTRKGNRVLFLVHRRELIDQIKDTFQKMGVNNQLVNFGMVQTVVQHLKTIKKPQLIITDENHHGLAASYRKIYEYYSDVPRLGFTATPIRLNGSGLGDVNDLLIEGVSAKWLIENQRLAPYEYYAPKLIDTAELKKASTGRFYKEING</sequence>
<dbReference type="GO" id="GO:0003677">
    <property type="term" value="F:DNA binding"/>
    <property type="evidence" value="ECO:0007669"/>
    <property type="project" value="InterPro"/>
</dbReference>
<gene>
    <name evidence="2" type="ORF">NCTC8129_03278</name>
</gene>
<dbReference type="InterPro" id="IPR027417">
    <property type="entry name" value="P-loop_NTPase"/>
</dbReference>
<protein>
    <submittedName>
        <fullName evidence="2">Putative helicase</fullName>
    </submittedName>
</protein>
<dbReference type="EMBL" id="UGIF01000006">
    <property type="protein sequence ID" value="STQ33067.1"/>
    <property type="molecule type" value="Genomic_DNA"/>
</dbReference>
<dbReference type="Proteomes" id="UP000254070">
    <property type="component" value="Unassembled WGS sequence"/>
</dbReference>
<keyword evidence="2" id="KW-0547">Nucleotide-binding</keyword>
<dbReference type="Pfam" id="PF04851">
    <property type="entry name" value="ResIII"/>
    <property type="match status" value="1"/>
</dbReference>
<dbReference type="Gene3D" id="3.40.50.300">
    <property type="entry name" value="P-loop containing nucleotide triphosphate hydrolases"/>
    <property type="match status" value="1"/>
</dbReference>
<evidence type="ECO:0000313" key="2">
    <source>
        <dbReference type="EMBL" id="STQ33067.1"/>
    </source>
</evidence>
<dbReference type="RefSeq" id="WP_258863958.1">
    <property type="nucleotide sequence ID" value="NZ_UGIF01000006.1"/>
</dbReference>
<dbReference type="AlphaFoldDB" id="A0A377MTZ3"/>
<dbReference type="PANTHER" id="PTHR47396">
    <property type="entry name" value="TYPE I RESTRICTION ENZYME ECOKI R PROTEIN"/>
    <property type="match status" value="1"/>
</dbReference>
<dbReference type="GO" id="GO:0005524">
    <property type="term" value="F:ATP binding"/>
    <property type="evidence" value="ECO:0007669"/>
    <property type="project" value="InterPro"/>
</dbReference>
<proteinExistence type="predicted"/>
<keyword evidence="2" id="KW-0067">ATP-binding</keyword>
<name>A0A377MTZ3_9ENTE</name>
<dbReference type="SUPFAM" id="SSF52540">
    <property type="entry name" value="P-loop containing nucleoside triphosphate hydrolases"/>
    <property type="match status" value="1"/>
</dbReference>
<dbReference type="GO" id="GO:0016787">
    <property type="term" value="F:hydrolase activity"/>
    <property type="evidence" value="ECO:0007669"/>
    <property type="project" value="InterPro"/>
</dbReference>
<accession>A0A377MTZ3</accession>
<dbReference type="InterPro" id="IPR050742">
    <property type="entry name" value="Helicase_Restrict-Modif_Enz"/>
</dbReference>
<reference evidence="2 3" key="1">
    <citation type="submission" date="2018-06" db="EMBL/GenBank/DDBJ databases">
        <authorList>
            <consortium name="Pathogen Informatics"/>
            <person name="Doyle S."/>
        </authorList>
    </citation>
    <scope>NUCLEOTIDE SEQUENCE [LARGE SCALE GENOMIC DNA]</scope>
    <source>
        <strain evidence="2 3">NCTC8129</strain>
    </source>
</reference>
<dbReference type="GO" id="GO:0004386">
    <property type="term" value="F:helicase activity"/>
    <property type="evidence" value="ECO:0007669"/>
    <property type="project" value="UniProtKB-KW"/>
</dbReference>
<keyword evidence="2" id="KW-0347">Helicase</keyword>
<keyword evidence="2" id="KW-0378">Hydrolase</keyword>
<dbReference type="SMART" id="SM00487">
    <property type="entry name" value="DEXDc"/>
    <property type="match status" value="1"/>
</dbReference>